<dbReference type="InterPro" id="IPR003607">
    <property type="entry name" value="HD/PDEase_dom"/>
</dbReference>
<reference evidence="4 5" key="1">
    <citation type="journal article" date="2021" name="Microbiol. Spectr.">
        <title>A Single Bacterium Capable of Oxidation and Reduction of Iron at Circumneutral pH.</title>
        <authorList>
            <person name="Kato S."/>
            <person name="Ohkuma M."/>
        </authorList>
    </citation>
    <scope>NUCLEOTIDE SEQUENCE [LARGE SCALE GENOMIC DNA]</scope>
    <source>
        <strain evidence="4 5">MIZ03</strain>
    </source>
</reference>
<dbReference type="Pfam" id="PF00072">
    <property type="entry name" value="Response_reg"/>
    <property type="match status" value="1"/>
</dbReference>
<dbReference type="SUPFAM" id="SSF52172">
    <property type="entry name" value="CheY-like"/>
    <property type="match status" value="1"/>
</dbReference>
<keyword evidence="1" id="KW-0597">Phosphoprotein</keyword>
<proteinExistence type="predicted"/>
<evidence type="ECO:0000313" key="5">
    <source>
        <dbReference type="Proteomes" id="UP000824366"/>
    </source>
</evidence>
<feature type="modified residue" description="4-aspartylphosphate" evidence="1">
    <location>
        <position position="65"/>
    </location>
</feature>
<dbReference type="Gene3D" id="3.40.50.2300">
    <property type="match status" value="1"/>
</dbReference>
<dbReference type="Gene3D" id="1.10.3210.10">
    <property type="entry name" value="Hypothetical protein af1432"/>
    <property type="match status" value="1"/>
</dbReference>
<dbReference type="Pfam" id="PF13487">
    <property type="entry name" value="HD_5"/>
    <property type="match status" value="1"/>
</dbReference>
<dbReference type="InterPro" id="IPR011006">
    <property type="entry name" value="CheY-like_superfamily"/>
</dbReference>
<dbReference type="RefSeq" id="WP_223904618.1">
    <property type="nucleotide sequence ID" value="NZ_AP024238.1"/>
</dbReference>
<feature type="domain" description="Response regulatory" evidence="2">
    <location>
        <begin position="16"/>
        <end position="132"/>
    </location>
</feature>
<dbReference type="InterPro" id="IPR037522">
    <property type="entry name" value="HD_GYP_dom"/>
</dbReference>
<dbReference type="SMART" id="SM00471">
    <property type="entry name" value="HDc"/>
    <property type="match status" value="1"/>
</dbReference>
<protein>
    <submittedName>
        <fullName evidence="4">Cyclic di-GMP phosphodiesterase response regulator RpfG</fullName>
    </submittedName>
</protein>
<dbReference type="CDD" id="cd00077">
    <property type="entry name" value="HDc"/>
    <property type="match status" value="1"/>
</dbReference>
<dbReference type="InterPro" id="IPR001789">
    <property type="entry name" value="Sig_transdc_resp-reg_receiver"/>
</dbReference>
<dbReference type="InterPro" id="IPR052020">
    <property type="entry name" value="Cyclic_di-GMP/3'3'-cGAMP_PDE"/>
</dbReference>
<dbReference type="PROSITE" id="PS50110">
    <property type="entry name" value="RESPONSE_REGULATORY"/>
    <property type="match status" value="1"/>
</dbReference>
<gene>
    <name evidence="4" type="ORF">MIZ03_3600</name>
</gene>
<evidence type="ECO:0000259" key="3">
    <source>
        <dbReference type="PROSITE" id="PS51832"/>
    </source>
</evidence>
<feature type="domain" description="HD-GYP" evidence="3">
    <location>
        <begin position="140"/>
        <end position="336"/>
    </location>
</feature>
<name>A0ABM7MRE3_9BURK</name>
<dbReference type="PROSITE" id="PS51832">
    <property type="entry name" value="HD_GYP"/>
    <property type="match status" value="1"/>
</dbReference>
<keyword evidence="5" id="KW-1185">Reference proteome</keyword>
<evidence type="ECO:0000259" key="2">
    <source>
        <dbReference type="PROSITE" id="PS50110"/>
    </source>
</evidence>
<evidence type="ECO:0000313" key="4">
    <source>
        <dbReference type="EMBL" id="BCO28690.1"/>
    </source>
</evidence>
<dbReference type="SUPFAM" id="SSF109604">
    <property type="entry name" value="HD-domain/PDEase-like"/>
    <property type="match status" value="1"/>
</dbReference>
<evidence type="ECO:0000256" key="1">
    <source>
        <dbReference type="PROSITE-ProRule" id="PRU00169"/>
    </source>
</evidence>
<dbReference type="PANTHER" id="PTHR45228:SF1">
    <property type="entry name" value="CYCLIC DI-GMP PHOSPHODIESTERASE TM_0186"/>
    <property type="match status" value="1"/>
</dbReference>
<dbReference type="Proteomes" id="UP000824366">
    <property type="component" value="Chromosome"/>
</dbReference>
<dbReference type="SMART" id="SM00448">
    <property type="entry name" value="REC"/>
    <property type="match status" value="1"/>
</dbReference>
<accession>A0ABM7MRE3</accession>
<dbReference type="EMBL" id="AP024238">
    <property type="protein sequence ID" value="BCO28690.1"/>
    <property type="molecule type" value="Genomic_DNA"/>
</dbReference>
<organism evidence="4 5">
    <name type="scientific">Rhodoferax lithotrophicus</name>
    <dbReference type="NCBI Taxonomy" id="2798804"/>
    <lineage>
        <taxon>Bacteria</taxon>
        <taxon>Pseudomonadati</taxon>
        <taxon>Pseudomonadota</taxon>
        <taxon>Betaproteobacteria</taxon>
        <taxon>Burkholderiales</taxon>
        <taxon>Comamonadaceae</taxon>
        <taxon>Rhodoferax</taxon>
    </lineage>
</organism>
<sequence>MPAYSLSSQPNKYPFHVLIVDDDPIHRALEREILESDKYLIKEANSGMQALNMLREHSFDVVLLDKRMPGLDGDEVCRRIRGELGLDMLPILMVSGDNDTDNLTVSLAAGASDFVRKPYEPVELVARLDAAVSHKRLTDQLDSAESMLFALARMVEAKDGTTGDHCTRLSHNGVVLGKTLGLNPDELMALRRGGVLHDIGKLGIPDSILLKPGPLTDAEWAIMRQHVDIGARLVGGLKSMRLTVPIIACHHERWDGSGYPQGLRGQQIPLLARIFQMVDIYDALSHVRPYKPALNRQQVVAVLHDEAARGWRDPELTAVFLDIVQNRPHELDVPSTTHDDLGLSLLNDIRLTGALDWKKNHGLKA</sequence>
<dbReference type="PANTHER" id="PTHR45228">
    <property type="entry name" value="CYCLIC DI-GMP PHOSPHODIESTERASE TM_0186-RELATED"/>
    <property type="match status" value="1"/>
</dbReference>